<sequence length="75" mass="8590">MLDINFDDEADMAGESETIASRSLLAASVLRSIFQTKIECINILQGVYNLSNRIYWRLFRASSPRHCENPKVKKN</sequence>
<reference evidence="1 2" key="1">
    <citation type="journal article" date="2023" name="Nucleic Acids Res.">
        <title>The hologenome of Daphnia magna reveals possible DNA methylation and microbiome-mediated evolution of the host genome.</title>
        <authorList>
            <person name="Chaturvedi A."/>
            <person name="Li X."/>
            <person name="Dhandapani V."/>
            <person name="Marshall H."/>
            <person name="Kissane S."/>
            <person name="Cuenca-Cambronero M."/>
            <person name="Asole G."/>
            <person name="Calvet F."/>
            <person name="Ruiz-Romero M."/>
            <person name="Marangio P."/>
            <person name="Guigo R."/>
            <person name="Rago D."/>
            <person name="Mirbahai L."/>
            <person name="Eastwood N."/>
            <person name="Colbourne J.K."/>
            <person name="Zhou J."/>
            <person name="Mallon E."/>
            <person name="Orsini L."/>
        </authorList>
    </citation>
    <scope>NUCLEOTIDE SEQUENCE [LARGE SCALE GENOMIC DNA]</scope>
    <source>
        <strain evidence="1">LRV0_1</strain>
    </source>
</reference>
<dbReference type="Proteomes" id="UP001234178">
    <property type="component" value="Unassembled WGS sequence"/>
</dbReference>
<name>A0ABQ9ZJ08_9CRUS</name>
<accession>A0ABQ9ZJ08</accession>
<gene>
    <name evidence="1" type="ORF">OUZ56_025156</name>
</gene>
<comment type="caution">
    <text evidence="1">The sequence shown here is derived from an EMBL/GenBank/DDBJ whole genome shotgun (WGS) entry which is preliminary data.</text>
</comment>
<evidence type="ECO:0000313" key="2">
    <source>
        <dbReference type="Proteomes" id="UP001234178"/>
    </source>
</evidence>
<evidence type="ECO:0000313" key="1">
    <source>
        <dbReference type="EMBL" id="KAK4012906.1"/>
    </source>
</evidence>
<dbReference type="EMBL" id="JAOYFB010000004">
    <property type="protein sequence ID" value="KAK4012906.1"/>
    <property type="molecule type" value="Genomic_DNA"/>
</dbReference>
<organism evidence="1 2">
    <name type="scientific">Daphnia magna</name>
    <dbReference type="NCBI Taxonomy" id="35525"/>
    <lineage>
        <taxon>Eukaryota</taxon>
        <taxon>Metazoa</taxon>
        <taxon>Ecdysozoa</taxon>
        <taxon>Arthropoda</taxon>
        <taxon>Crustacea</taxon>
        <taxon>Branchiopoda</taxon>
        <taxon>Diplostraca</taxon>
        <taxon>Cladocera</taxon>
        <taxon>Anomopoda</taxon>
        <taxon>Daphniidae</taxon>
        <taxon>Daphnia</taxon>
    </lineage>
</organism>
<keyword evidence="2" id="KW-1185">Reference proteome</keyword>
<protein>
    <submittedName>
        <fullName evidence="1">Uncharacterized protein</fullName>
    </submittedName>
</protein>
<proteinExistence type="predicted"/>